<organism evidence="1 2">
    <name type="scientific">Entomophthora muscae</name>
    <dbReference type="NCBI Taxonomy" id="34485"/>
    <lineage>
        <taxon>Eukaryota</taxon>
        <taxon>Fungi</taxon>
        <taxon>Fungi incertae sedis</taxon>
        <taxon>Zoopagomycota</taxon>
        <taxon>Entomophthoromycotina</taxon>
        <taxon>Entomophthoromycetes</taxon>
        <taxon>Entomophthorales</taxon>
        <taxon>Entomophthoraceae</taxon>
        <taxon>Entomophthora</taxon>
    </lineage>
</organism>
<proteinExistence type="predicted"/>
<comment type="caution">
    <text evidence="1">The sequence shown here is derived from an EMBL/GenBank/DDBJ whole genome shotgun (WGS) entry which is preliminary data.</text>
</comment>
<dbReference type="EMBL" id="QTSX02002882">
    <property type="protein sequence ID" value="KAJ9073867.1"/>
    <property type="molecule type" value="Genomic_DNA"/>
</dbReference>
<evidence type="ECO:0000313" key="2">
    <source>
        <dbReference type="Proteomes" id="UP001165960"/>
    </source>
</evidence>
<gene>
    <name evidence="1" type="ORF">DSO57_1011982</name>
</gene>
<sequence length="151" mass="16487">MSEIFLTFSFPPPSRVAFPWQNGLTLVSTEVSVRIDNFLPLENWAQGQDSNPDSEPLWAACPHFPGVNPPRAEANNDCPKGEASQTKGIITLNEEVIKVPNRGNKIPIIHFMGLKTTLVSNQDASPEESTGPGSGPMTVTQEQENQVAIFE</sequence>
<accession>A0ACC2TH05</accession>
<protein>
    <submittedName>
        <fullName evidence="1">Uncharacterized protein</fullName>
    </submittedName>
</protein>
<dbReference type="Proteomes" id="UP001165960">
    <property type="component" value="Unassembled WGS sequence"/>
</dbReference>
<name>A0ACC2TH05_9FUNG</name>
<keyword evidence="2" id="KW-1185">Reference proteome</keyword>
<evidence type="ECO:0000313" key="1">
    <source>
        <dbReference type="EMBL" id="KAJ9073867.1"/>
    </source>
</evidence>
<reference evidence="1" key="1">
    <citation type="submission" date="2022-04" db="EMBL/GenBank/DDBJ databases">
        <title>Genome of the entomopathogenic fungus Entomophthora muscae.</title>
        <authorList>
            <person name="Elya C."/>
            <person name="Lovett B.R."/>
            <person name="Lee E."/>
            <person name="Macias A.M."/>
            <person name="Hajek A.E."/>
            <person name="De Bivort B.L."/>
            <person name="Kasson M.T."/>
            <person name="De Fine Licht H.H."/>
            <person name="Stajich J.E."/>
        </authorList>
    </citation>
    <scope>NUCLEOTIDE SEQUENCE</scope>
    <source>
        <strain evidence="1">Berkeley</strain>
    </source>
</reference>